<evidence type="ECO:0000313" key="2">
    <source>
        <dbReference type="Proteomes" id="UP000018144"/>
    </source>
</evidence>
<reference evidence="1 2" key="1">
    <citation type="journal article" date="2013" name="PLoS Genet.">
        <title>The genome and development-dependent transcriptomes of Pyronema confluens: a window into fungal evolution.</title>
        <authorList>
            <person name="Traeger S."/>
            <person name="Altegoer F."/>
            <person name="Freitag M."/>
            <person name="Gabaldon T."/>
            <person name="Kempken F."/>
            <person name="Kumar A."/>
            <person name="Marcet-Houben M."/>
            <person name="Poggeler S."/>
            <person name="Stajich J.E."/>
            <person name="Nowrousian M."/>
        </authorList>
    </citation>
    <scope>NUCLEOTIDE SEQUENCE [LARGE SCALE GENOMIC DNA]</scope>
    <source>
        <strain evidence="2">CBS 100304</strain>
        <tissue evidence="1">Vegetative mycelium</tissue>
    </source>
</reference>
<dbReference type="Proteomes" id="UP000018144">
    <property type="component" value="Unassembled WGS sequence"/>
</dbReference>
<proteinExistence type="predicted"/>
<organism evidence="1 2">
    <name type="scientific">Pyronema omphalodes (strain CBS 100304)</name>
    <name type="common">Pyronema confluens</name>
    <dbReference type="NCBI Taxonomy" id="1076935"/>
    <lineage>
        <taxon>Eukaryota</taxon>
        <taxon>Fungi</taxon>
        <taxon>Dikarya</taxon>
        <taxon>Ascomycota</taxon>
        <taxon>Pezizomycotina</taxon>
        <taxon>Pezizomycetes</taxon>
        <taxon>Pezizales</taxon>
        <taxon>Pyronemataceae</taxon>
        <taxon>Pyronema</taxon>
    </lineage>
</organism>
<sequence>MIASDAQIRQDIAHTQSAILSLCDQIETIFIIRPRVFHDCPQSGTSNPCRCDLPAFHELPEFKRFRQSEIAYMKAQEEYRKCLVDQLRQCLKEIRNNDLKDYYKLYEHEVMDHVKAIQVAAGADLGLHQFRLQQLSRVLPLYELKWKKESLGKDRRASYWVKLFDEMMGELEIGGRDLGEEYRQMLLRSQQPEEHVTSLTVNLP</sequence>
<name>U4LMK2_PYROM</name>
<keyword evidence="2" id="KW-1185">Reference proteome</keyword>
<gene>
    <name evidence="1" type="ORF">PCON_14218</name>
</gene>
<dbReference type="AlphaFoldDB" id="U4LMK2"/>
<dbReference type="OrthoDB" id="10376008at2759"/>
<dbReference type="EMBL" id="HF936032">
    <property type="protein sequence ID" value="CCX33178.1"/>
    <property type="molecule type" value="Genomic_DNA"/>
</dbReference>
<evidence type="ECO:0000313" key="1">
    <source>
        <dbReference type="EMBL" id="CCX33178.1"/>
    </source>
</evidence>
<accession>U4LMK2</accession>
<protein>
    <submittedName>
        <fullName evidence="1">Uncharacterized protein</fullName>
    </submittedName>
</protein>